<dbReference type="RefSeq" id="WP_146521695.1">
    <property type="nucleotide sequence ID" value="NZ_CP151726.1"/>
</dbReference>
<gene>
    <name evidence="4" type="ORF">Pla52n_46140</name>
</gene>
<evidence type="ECO:0000256" key="1">
    <source>
        <dbReference type="SAM" id="MobiDB-lite"/>
    </source>
</evidence>
<dbReference type="EMBL" id="SJPN01000005">
    <property type="protein sequence ID" value="TWU01241.1"/>
    <property type="molecule type" value="Genomic_DNA"/>
</dbReference>
<feature type="region of interest" description="Disordered" evidence="1">
    <location>
        <begin position="329"/>
        <end position="352"/>
    </location>
</feature>
<evidence type="ECO:0000256" key="3">
    <source>
        <dbReference type="SAM" id="SignalP"/>
    </source>
</evidence>
<keyword evidence="3" id="KW-0732">Signal</keyword>
<comment type="caution">
    <text evidence="4">The sequence shown here is derived from an EMBL/GenBank/DDBJ whole genome shotgun (WGS) entry which is preliminary data.</text>
</comment>
<keyword evidence="2" id="KW-0472">Membrane</keyword>
<proteinExistence type="predicted"/>
<feature type="chain" id="PRO_5023080854" evidence="3">
    <location>
        <begin position="31"/>
        <end position="851"/>
    </location>
</feature>
<keyword evidence="2" id="KW-0812">Transmembrane</keyword>
<keyword evidence="5" id="KW-1185">Reference proteome</keyword>
<reference evidence="4 5" key="1">
    <citation type="submission" date="2019-02" db="EMBL/GenBank/DDBJ databases">
        <title>Deep-cultivation of Planctomycetes and their phenomic and genomic characterization uncovers novel biology.</title>
        <authorList>
            <person name="Wiegand S."/>
            <person name="Jogler M."/>
            <person name="Boedeker C."/>
            <person name="Pinto D."/>
            <person name="Vollmers J."/>
            <person name="Rivas-Marin E."/>
            <person name="Kohn T."/>
            <person name="Peeters S.H."/>
            <person name="Heuer A."/>
            <person name="Rast P."/>
            <person name="Oberbeckmann S."/>
            <person name="Bunk B."/>
            <person name="Jeske O."/>
            <person name="Meyerdierks A."/>
            <person name="Storesund J.E."/>
            <person name="Kallscheuer N."/>
            <person name="Luecker S."/>
            <person name="Lage O.M."/>
            <person name="Pohl T."/>
            <person name="Merkel B.J."/>
            <person name="Hornburger P."/>
            <person name="Mueller R.-W."/>
            <person name="Bruemmer F."/>
            <person name="Labrenz M."/>
            <person name="Spormann A.M."/>
            <person name="Op Den Camp H."/>
            <person name="Overmann J."/>
            <person name="Amann R."/>
            <person name="Jetten M.S.M."/>
            <person name="Mascher T."/>
            <person name="Medema M.H."/>
            <person name="Devos D.P."/>
            <person name="Kaster A.-K."/>
            <person name="Ovreas L."/>
            <person name="Rohde M."/>
            <person name="Galperin M.Y."/>
            <person name="Jogler C."/>
        </authorList>
    </citation>
    <scope>NUCLEOTIDE SEQUENCE [LARGE SCALE GENOMIC DNA]</scope>
    <source>
        <strain evidence="4 5">Pla52n</strain>
    </source>
</reference>
<dbReference type="Proteomes" id="UP000320176">
    <property type="component" value="Unassembled WGS sequence"/>
</dbReference>
<protein>
    <submittedName>
        <fullName evidence="4">Uncharacterized protein</fullName>
    </submittedName>
</protein>
<feature type="transmembrane region" description="Helical" evidence="2">
    <location>
        <begin position="551"/>
        <end position="571"/>
    </location>
</feature>
<name>A0A5C6AP93_9BACT</name>
<evidence type="ECO:0000256" key="2">
    <source>
        <dbReference type="SAM" id="Phobius"/>
    </source>
</evidence>
<evidence type="ECO:0000313" key="4">
    <source>
        <dbReference type="EMBL" id="TWU01241.1"/>
    </source>
</evidence>
<feature type="signal peptide" evidence="3">
    <location>
        <begin position="1"/>
        <end position="30"/>
    </location>
</feature>
<sequence precursor="true">MRINPIVDRLLCAMAAIFLAVMLCVSSADSQDAPPTFIPDSGPISISGSPAQLCVLPEDPALIRGFTVSVSMDGGGSYGYATLEISFDSTIALPAQRAFVLRLTPTGRHFPARNATVVEIPITAEQGKRQTVIKRRIPKWTIFGEYDVALIEDGKQVADYVATLSSTNAQNRLRSVEHMVSDEYFNKIVGTDSAIRQQVNTPQSGWMVQPIIVKQLPNDWRDYRQVDAILLTYPELKSVMESADPTVGDALRDWVLMGGTIVINGCDDSETLSATLDFKASADKVLTDEFADYVTEILTRTKDNLLKHRAFEDRIKLIRDTMDELAVDAPSDDLSVPASDATGSSDGESATEMMSEPMMVQLGKRVLEKLGRTGKQAIDEQAAMSSDGMMAMGSPDMYNTDPWTVLNELDNLRPPVQTDVTREGLPTKNYVSAVAQYNESVAAEIERHDALFDRWMVAPVGGGRVIWTTSTIPMTPSEMEALHWWTPYRASAMLRRGIDPFVGDSRSARWMIPGVAQPPVYTFMGLLGLFVILVGPIAYRQTSKAGRSHLMFAIAPVLAILTTAALLGYSFTADGFGTKTRVRQLTWVDGHSGDAAERVRATYFAGISPSQGLRFDGAAEVMPYHNNRSTAWEEFDDAVDPDAAMARVVVDEDGLRLGRSFLPARSQEQFISSRPRMKVGTLQLTPSIGGSQPPTVTSTMGFELTQLVVRDADGAYWTVDGLDANAQGVKLTALPSDPAANEASKKIGKMYSKYRPIAGFTGNTQSSTTTPSYGYNRRTLDMISTINSRIDTGDSGVTDGVMEDWLTRKMLLTGELPRKSFVALSDVTRDVIAVPDAEVVESIRYVFGTLR</sequence>
<dbReference type="OrthoDB" id="269524at2"/>
<feature type="transmembrane region" description="Helical" evidence="2">
    <location>
        <begin position="520"/>
        <end position="539"/>
    </location>
</feature>
<evidence type="ECO:0000313" key="5">
    <source>
        <dbReference type="Proteomes" id="UP000320176"/>
    </source>
</evidence>
<accession>A0A5C6AP93</accession>
<organism evidence="4 5">
    <name type="scientific">Stieleria varia</name>
    <dbReference type="NCBI Taxonomy" id="2528005"/>
    <lineage>
        <taxon>Bacteria</taxon>
        <taxon>Pseudomonadati</taxon>
        <taxon>Planctomycetota</taxon>
        <taxon>Planctomycetia</taxon>
        <taxon>Pirellulales</taxon>
        <taxon>Pirellulaceae</taxon>
        <taxon>Stieleria</taxon>
    </lineage>
</organism>
<keyword evidence="2" id="KW-1133">Transmembrane helix</keyword>
<dbReference type="AlphaFoldDB" id="A0A5C6AP93"/>